<accession>A0ABU0LFA6</accession>
<dbReference type="RefSeq" id="WP_237347058.1">
    <property type="nucleotide sequence ID" value="NZ_JABWGX010000027.1"/>
</dbReference>
<gene>
    <name evidence="6" type="ORF">QOZ94_002621</name>
</gene>
<reference evidence="6 7" key="1">
    <citation type="submission" date="2023-07" db="EMBL/GenBank/DDBJ databases">
        <title>Genomic Encyclopedia of Type Strains, Phase IV (KMG-IV): sequencing the most valuable type-strain genomes for metagenomic binning, comparative biology and taxonomic classification.</title>
        <authorList>
            <person name="Goeker M."/>
        </authorList>
    </citation>
    <scope>NUCLEOTIDE SEQUENCE [LARGE SCALE GENOMIC DNA]</scope>
    <source>
        <strain evidence="6 7">DSM 3770</strain>
    </source>
</reference>
<dbReference type="GO" id="GO:0003677">
    <property type="term" value="F:DNA binding"/>
    <property type="evidence" value="ECO:0007669"/>
    <property type="project" value="UniProtKB-KW"/>
</dbReference>
<evidence type="ECO:0000256" key="4">
    <source>
        <dbReference type="SAM" id="MobiDB-lite"/>
    </source>
</evidence>
<protein>
    <submittedName>
        <fullName evidence="6">DNA-binding GntR family transcriptional regulator</fullName>
    </submittedName>
</protein>
<dbReference type="InterPro" id="IPR000524">
    <property type="entry name" value="Tscrpt_reg_HTH_GntR"/>
</dbReference>
<dbReference type="InterPro" id="IPR036390">
    <property type="entry name" value="WH_DNA-bd_sf"/>
</dbReference>
<dbReference type="PROSITE" id="PS50949">
    <property type="entry name" value="HTH_GNTR"/>
    <property type="match status" value="1"/>
</dbReference>
<comment type="caution">
    <text evidence="6">The sequence shown here is derived from an EMBL/GenBank/DDBJ whole genome shotgun (WGS) entry which is preliminary data.</text>
</comment>
<dbReference type="Pfam" id="PF00392">
    <property type="entry name" value="GntR"/>
    <property type="match status" value="1"/>
</dbReference>
<feature type="domain" description="HTH gntR-type" evidence="5">
    <location>
        <begin position="20"/>
        <end position="87"/>
    </location>
</feature>
<name>A0ABU0LFA6_XANAG</name>
<keyword evidence="2 6" id="KW-0238">DNA-binding</keyword>
<dbReference type="SUPFAM" id="SSF48008">
    <property type="entry name" value="GntR ligand-binding domain-like"/>
    <property type="match status" value="1"/>
</dbReference>
<dbReference type="EMBL" id="JAUSVY010000005">
    <property type="protein sequence ID" value="MDQ0505821.1"/>
    <property type="molecule type" value="Genomic_DNA"/>
</dbReference>
<dbReference type="PANTHER" id="PTHR43537:SF20">
    <property type="entry name" value="HTH-TYPE TRANSCRIPTIONAL REPRESSOR GLAR"/>
    <property type="match status" value="1"/>
</dbReference>
<evidence type="ECO:0000259" key="5">
    <source>
        <dbReference type="PROSITE" id="PS50949"/>
    </source>
</evidence>
<dbReference type="SMART" id="SM00895">
    <property type="entry name" value="FCD"/>
    <property type="match status" value="1"/>
</dbReference>
<evidence type="ECO:0000313" key="7">
    <source>
        <dbReference type="Proteomes" id="UP001241747"/>
    </source>
</evidence>
<feature type="region of interest" description="Disordered" evidence="4">
    <location>
        <begin position="238"/>
        <end position="257"/>
    </location>
</feature>
<dbReference type="Gene3D" id="1.10.10.10">
    <property type="entry name" value="Winged helix-like DNA-binding domain superfamily/Winged helix DNA-binding domain"/>
    <property type="match status" value="1"/>
</dbReference>
<organism evidence="6 7">
    <name type="scientific">Xanthobacter agilis</name>
    <dbReference type="NCBI Taxonomy" id="47492"/>
    <lineage>
        <taxon>Bacteria</taxon>
        <taxon>Pseudomonadati</taxon>
        <taxon>Pseudomonadota</taxon>
        <taxon>Alphaproteobacteria</taxon>
        <taxon>Hyphomicrobiales</taxon>
        <taxon>Xanthobacteraceae</taxon>
        <taxon>Xanthobacter</taxon>
    </lineage>
</organism>
<dbReference type="Gene3D" id="1.20.120.530">
    <property type="entry name" value="GntR ligand-binding domain-like"/>
    <property type="match status" value="1"/>
</dbReference>
<evidence type="ECO:0000313" key="6">
    <source>
        <dbReference type="EMBL" id="MDQ0505821.1"/>
    </source>
</evidence>
<dbReference type="PANTHER" id="PTHR43537">
    <property type="entry name" value="TRANSCRIPTIONAL REGULATOR, GNTR FAMILY"/>
    <property type="match status" value="1"/>
</dbReference>
<dbReference type="CDD" id="cd07377">
    <property type="entry name" value="WHTH_GntR"/>
    <property type="match status" value="1"/>
</dbReference>
<dbReference type="InterPro" id="IPR011711">
    <property type="entry name" value="GntR_C"/>
</dbReference>
<dbReference type="InterPro" id="IPR008920">
    <property type="entry name" value="TF_FadR/GntR_C"/>
</dbReference>
<dbReference type="SMART" id="SM00345">
    <property type="entry name" value="HTH_GNTR"/>
    <property type="match status" value="1"/>
</dbReference>
<keyword evidence="3" id="KW-0804">Transcription</keyword>
<keyword evidence="1" id="KW-0805">Transcription regulation</keyword>
<keyword evidence="7" id="KW-1185">Reference proteome</keyword>
<dbReference type="Proteomes" id="UP001241747">
    <property type="component" value="Unassembled WGS sequence"/>
</dbReference>
<dbReference type="SUPFAM" id="SSF46785">
    <property type="entry name" value="Winged helix' DNA-binding domain"/>
    <property type="match status" value="1"/>
</dbReference>
<proteinExistence type="predicted"/>
<sequence>MDTAGKRDDAEKEGPRRAGKTLVEGAYETLRREILDGTFEPGTKLRTEELRTRYNISGSTMREALTRLLGEALVTTEGQRGFRVAPASIADFEDLTRVRVLVETEALRQAIAHGDEDWESQLVASFYRLSKVEERLAQDQKEAASDYEGRNRDFHNALIAACPSRWLHYIAGILFQQSERYRRLALAKRSIPRDLHAEHKAIFDAAIARDPDLASKYAAEHIERTLTALRIALEPTGVKERPRKERAKPKVSLGLED</sequence>
<evidence type="ECO:0000256" key="2">
    <source>
        <dbReference type="ARBA" id="ARBA00023125"/>
    </source>
</evidence>
<dbReference type="InterPro" id="IPR036388">
    <property type="entry name" value="WH-like_DNA-bd_sf"/>
</dbReference>
<evidence type="ECO:0000256" key="3">
    <source>
        <dbReference type="ARBA" id="ARBA00023163"/>
    </source>
</evidence>
<dbReference type="Pfam" id="PF07729">
    <property type="entry name" value="FCD"/>
    <property type="match status" value="1"/>
</dbReference>
<evidence type="ECO:0000256" key="1">
    <source>
        <dbReference type="ARBA" id="ARBA00023015"/>
    </source>
</evidence>